<dbReference type="EMBL" id="PDCJ01000003">
    <property type="protein sequence ID" value="PEG29633.1"/>
    <property type="molecule type" value="Genomic_DNA"/>
</dbReference>
<reference evidence="2 3" key="1">
    <citation type="submission" date="2017-10" db="EMBL/GenBank/DDBJ databases">
        <title>Effective Description of Clostridium neonatale sp. nov. linked to necrotizing enterocolitis in neonates and a clarification of species assignable to the genus Clostridium (Prazmowski 1880) emend. Lawson and Rainey 2016.</title>
        <authorList>
            <person name="Bernard K."/>
            <person name="Burdz T."/>
            <person name="Wiebe D."/>
            <person name="Balcewich B."/>
            <person name="Alfa M."/>
            <person name="Bernier A.-M."/>
        </authorList>
    </citation>
    <scope>NUCLEOTIDE SEQUENCE [LARGE SCALE GENOMIC DNA]</scope>
    <source>
        <strain evidence="2 3">LCDC99A005</strain>
    </source>
</reference>
<feature type="transmembrane region" description="Helical" evidence="1">
    <location>
        <begin position="12"/>
        <end position="30"/>
    </location>
</feature>
<accession>A0A2A7MDX7</accession>
<keyword evidence="3" id="KW-1185">Reference proteome</keyword>
<dbReference type="AlphaFoldDB" id="A0A2A7MDX7"/>
<keyword evidence="1" id="KW-0812">Transmembrane</keyword>
<dbReference type="OrthoDB" id="1934233at2"/>
<evidence type="ECO:0000313" key="3">
    <source>
        <dbReference type="Proteomes" id="UP000220840"/>
    </source>
</evidence>
<gene>
    <name evidence="2" type="ORF">CQ394_16990</name>
</gene>
<evidence type="ECO:0000256" key="1">
    <source>
        <dbReference type="SAM" id="Phobius"/>
    </source>
</evidence>
<proteinExistence type="predicted"/>
<keyword evidence="1" id="KW-0472">Membrane</keyword>
<organism evidence="2 3">
    <name type="scientific">Clostridium neonatale</name>
    <dbReference type="NCBI Taxonomy" id="137838"/>
    <lineage>
        <taxon>Bacteria</taxon>
        <taxon>Bacillati</taxon>
        <taxon>Bacillota</taxon>
        <taxon>Clostridia</taxon>
        <taxon>Eubacteriales</taxon>
        <taxon>Clostridiaceae</taxon>
        <taxon>Clostridium</taxon>
    </lineage>
</organism>
<comment type="caution">
    <text evidence="2">The sequence shown here is derived from an EMBL/GenBank/DDBJ whole genome shotgun (WGS) entry which is preliminary data.</text>
</comment>
<keyword evidence="1" id="KW-1133">Transmembrane helix</keyword>
<dbReference type="STRING" id="137838.GCA_001458595_00579"/>
<evidence type="ECO:0000313" key="2">
    <source>
        <dbReference type="EMBL" id="PEG29633.1"/>
    </source>
</evidence>
<dbReference type="Proteomes" id="UP000220840">
    <property type="component" value="Unassembled WGS sequence"/>
</dbReference>
<protein>
    <submittedName>
        <fullName evidence="2">Uncharacterized protein</fullName>
    </submittedName>
</protein>
<dbReference type="RefSeq" id="WP_058293533.1">
    <property type="nucleotide sequence ID" value="NZ_CAMRXG010000043.1"/>
</dbReference>
<name>A0A2A7MDX7_9CLOT</name>
<sequence length="327" mass="38264">MIKFKYRDIKFSIITLSMLFISIIVLTLSFKNNDLHKLSIVSQEICNVNKDLGSTINNNDFNSNESINILKENLIKLQKLNNSLENINVKDKNINLKNQLSSYIESNIKLYESSLSILNMQNPDNFSSLYNNLLKSEQNILINTDSFKNSRLNISFPKEANIFFIKLNQYVNDSFKSTREKDIVYSQKQDFLIEINSILSDFSYLKEDLNPIINNIKDTKRSLLILISDINTKRSKYLEIREKSYSMILPTGTQECYESLIEMLNSYEIYLNSIESSIKYDIENSKLDDNKLNTVINNNYKDSFDKYNTFLSCYDTLKNNIKIYKKH</sequence>